<protein>
    <submittedName>
        <fullName evidence="1">Uncharacterized protein</fullName>
    </submittedName>
</protein>
<keyword evidence="2" id="KW-1185">Reference proteome</keyword>
<dbReference type="Proteomes" id="UP000619293">
    <property type="component" value="Unassembled WGS sequence"/>
</dbReference>
<evidence type="ECO:0000313" key="2">
    <source>
        <dbReference type="Proteomes" id="UP000619293"/>
    </source>
</evidence>
<dbReference type="EMBL" id="BONG01000004">
    <property type="protein sequence ID" value="GIF87416.1"/>
    <property type="molecule type" value="Genomic_DNA"/>
</dbReference>
<organism evidence="1 2">
    <name type="scientific">Catellatospora chokoriensis</name>
    <dbReference type="NCBI Taxonomy" id="310353"/>
    <lineage>
        <taxon>Bacteria</taxon>
        <taxon>Bacillati</taxon>
        <taxon>Actinomycetota</taxon>
        <taxon>Actinomycetes</taxon>
        <taxon>Micromonosporales</taxon>
        <taxon>Micromonosporaceae</taxon>
        <taxon>Catellatospora</taxon>
    </lineage>
</organism>
<evidence type="ECO:0000313" key="1">
    <source>
        <dbReference type="EMBL" id="GIF87416.1"/>
    </source>
</evidence>
<name>A0A8J3NPF6_9ACTN</name>
<reference evidence="1 2" key="1">
    <citation type="submission" date="2021-01" db="EMBL/GenBank/DDBJ databases">
        <title>Whole genome shotgun sequence of Catellatospora chokoriensis NBRC 107358.</title>
        <authorList>
            <person name="Komaki H."/>
            <person name="Tamura T."/>
        </authorList>
    </citation>
    <scope>NUCLEOTIDE SEQUENCE [LARGE SCALE GENOMIC DNA]</scope>
    <source>
        <strain evidence="1 2">NBRC 107358</strain>
    </source>
</reference>
<sequence length="72" mass="7793">MTSGYQENRAKQSRPAARKAYAWRLSPILRRNRAARAEPGPPGASARPVPRVTAAELCGAITVIVVLPSLLR</sequence>
<gene>
    <name evidence="1" type="ORF">Cch02nite_08600</name>
</gene>
<proteinExistence type="predicted"/>
<comment type="caution">
    <text evidence="1">The sequence shown here is derived from an EMBL/GenBank/DDBJ whole genome shotgun (WGS) entry which is preliminary data.</text>
</comment>
<dbReference type="AlphaFoldDB" id="A0A8J3NPF6"/>
<accession>A0A8J3NPF6</accession>